<dbReference type="RefSeq" id="WP_114621771.1">
    <property type="nucleotide sequence ID" value="NZ_QQNA01000005.1"/>
</dbReference>
<feature type="region of interest" description="Disordered" evidence="4">
    <location>
        <begin position="310"/>
        <end position="364"/>
    </location>
</feature>
<dbReference type="InterPro" id="IPR010982">
    <property type="entry name" value="Lambda_DNA-bd_dom_sf"/>
</dbReference>
<feature type="compositionally biased region" description="Low complexity" evidence="4">
    <location>
        <begin position="331"/>
        <end position="364"/>
    </location>
</feature>
<dbReference type="Proteomes" id="UP000253741">
    <property type="component" value="Unassembled WGS sequence"/>
</dbReference>
<proteinExistence type="predicted"/>
<dbReference type="GO" id="GO:0003700">
    <property type="term" value="F:DNA-binding transcription factor activity"/>
    <property type="evidence" value="ECO:0007669"/>
    <property type="project" value="TreeGrafter"/>
</dbReference>
<feature type="domain" description="HTH lacI-type" evidence="5">
    <location>
        <begin position="4"/>
        <end position="58"/>
    </location>
</feature>
<dbReference type="PANTHER" id="PTHR30146">
    <property type="entry name" value="LACI-RELATED TRANSCRIPTIONAL REPRESSOR"/>
    <property type="match status" value="1"/>
</dbReference>
<dbReference type="PROSITE" id="PS00356">
    <property type="entry name" value="HTH_LACI_1"/>
    <property type="match status" value="1"/>
</dbReference>
<accession>A0A370BI74</accession>
<feature type="compositionally biased region" description="Basic and acidic residues" evidence="4">
    <location>
        <begin position="310"/>
        <end position="322"/>
    </location>
</feature>
<keyword evidence="2" id="KW-0238">DNA-binding</keyword>
<dbReference type="Gene3D" id="3.40.50.2300">
    <property type="match status" value="2"/>
</dbReference>
<dbReference type="Pfam" id="PF00356">
    <property type="entry name" value="LacI"/>
    <property type="match status" value="1"/>
</dbReference>
<sequence>MKRPTMNDIARRAGVTKGAVSFALNNRPGVSAPTRRRILAIAEELGWQPNSAARALSGGTAGAFGLVIDRPARTLGLEPFFMQLISGIQSELITDATPLVFTMAEDQAAEIALYRSWWARRRVDGVFLVDLQAEDARVAVLEELGMPAVVIGAPVGTGRLPAVWSDDAAAVSAVVRYLAGLGHRRLARVGGPARLRHTAIRTAAFDAAVAELGLTGRTVEADYSGERGAAVTRALLAQPARPTAILYDNDVMAVSGLTAAHALGLRVPADVSVVAWDDSALCELVEPPLTALSRDIAAYGAHAARRLREAAGGRAVGDRQDPAPRLTVRDSVAAPPASPAPLVSPASPASPASPVRAVRPAPPA</sequence>
<keyword evidence="1" id="KW-0805">Transcription regulation</keyword>
<dbReference type="InterPro" id="IPR028082">
    <property type="entry name" value="Peripla_BP_I"/>
</dbReference>
<dbReference type="InterPro" id="IPR046335">
    <property type="entry name" value="LacI/GalR-like_sensor"/>
</dbReference>
<evidence type="ECO:0000256" key="1">
    <source>
        <dbReference type="ARBA" id="ARBA00023015"/>
    </source>
</evidence>
<comment type="caution">
    <text evidence="6">The sequence shown here is derived from an EMBL/GenBank/DDBJ whole genome shotgun (WGS) entry which is preliminary data.</text>
</comment>
<organism evidence="6 7">
    <name type="scientific">Streptomyces corynorhini</name>
    <dbReference type="NCBI Taxonomy" id="2282652"/>
    <lineage>
        <taxon>Bacteria</taxon>
        <taxon>Bacillati</taxon>
        <taxon>Actinomycetota</taxon>
        <taxon>Actinomycetes</taxon>
        <taxon>Kitasatosporales</taxon>
        <taxon>Streptomycetaceae</taxon>
        <taxon>Streptomyces</taxon>
    </lineage>
</organism>
<dbReference type="InterPro" id="IPR000843">
    <property type="entry name" value="HTH_LacI"/>
</dbReference>
<keyword evidence="3" id="KW-0804">Transcription</keyword>
<dbReference type="PANTHER" id="PTHR30146:SF155">
    <property type="entry name" value="ALANINE RACEMASE"/>
    <property type="match status" value="1"/>
</dbReference>
<dbReference type="Gene3D" id="1.10.260.40">
    <property type="entry name" value="lambda repressor-like DNA-binding domains"/>
    <property type="match status" value="1"/>
</dbReference>
<dbReference type="SUPFAM" id="SSF47413">
    <property type="entry name" value="lambda repressor-like DNA-binding domains"/>
    <property type="match status" value="1"/>
</dbReference>
<dbReference type="PROSITE" id="PS50932">
    <property type="entry name" value="HTH_LACI_2"/>
    <property type="match status" value="1"/>
</dbReference>
<gene>
    <name evidence="6" type="ORF">DVH02_01200</name>
</gene>
<dbReference type="CDD" id="cd01392">
    <property type="entry name" value="HTH_LacI"/>
    <property type="match status" value="1"/>
</dbReference>
<dbReference type="Pfam" id="PF13377">
    <property type="entry name" value="Peripla_BP_3"/>
    <property type="match status" value="1"/>
</dbReference>
<name>A0A370BI74_9ACTN</name>
<dbReference type="AlphaFoldDB" id="A0A370BI74"/>
<dbReference type="GO" id="GO:0000976">
    <property type="term" value="F:transcription cis-regulatory region binding"/>
    <property type="evidence" value="ECO:0007669"/>
    <property type="project" value="TreeGrafter"/>
</dbReference>
<keyword evidence="7" id="KW-1185">Reference proteome</keyword>
<dbReference type="OrthoDB" id="1938857at2"/>
<evidence type="ECO:0000256" key="4">
    <source>
        <dbReference type="SAM" id="MobiDB-lite"/>
    </source>
</evidence>
<evidence type="ECO:0000259" key="5">
    <source>
        <dbReference type="PROSITE" id="PS50932"/>
    </source>
</evidence>
<reference evidence="6 7" key="1">
    <citation type="submission" date="2018-07" db="EMBL/GenBank/DDBJ databases">
        <title>Streptomyces species from bats.</title>
        <authorList>
            <person name="Dunlap C."/>
        </authorList>
    </citation>
    <scope>NUCLEOTIDE SEQUENCE [LARGE SCALE GENOMIC DNA]</scope>
    <source>
        <strain evidence="6 7">AC230</strain>
    </source>
</reference>
<dbReference type="EMBL" id="QQNA01000005">
    <property type="protein sequence ID" value="RDG39954.1"/>
    <property type="molecule type" value="Genomic_DNA"/>
</dbReference>
<evidence type="ECO:0000313" key="7">
    <source>
        <dbReference type="Proteomes" id="UP000253741"/>
    </source>
</evidence>
<dbReference type="SUPFAM" id="SSF53822">
    <property type="entry name" value="Periplasmic binding protein-like I"/>
    <property type="match status" value="1"/>
</dbReference>
<evidence type="ECO:0000256" key="3">
    <source>
        <dbReference type="ARBA" id="ARBA00023163"/>
    </source>
</evidence>
<dbReference type="SMART" id="SM00354">
    <property type="entry name" value="HTH_LACI"/>
    <property type="match status" value="1"/>
</dbReference>
<protein>
    <submittedName>
        <fullName evidence="6">LacI family transcriptional regulator</fullName>
    </submittedName>
</protein>
<evidence type="ECO:0000256" key="2">
    <source>
        <dbReference type="ARBA" id="ARBA00023125"/>
    </source>
</evidence>
<evidence type="ECO:0000313" key="6">
    <source>
        <dbReference type="EMBL" id="RDG39954.1"/>
    </source>
</evidence>